<dbReference type="EMBL" id="LT558117">
    <property type="protein sequence ID" value="SAM59830.1"/>
    <property type="molecule type" value="Genomic_DNA"/>
</dbReference>
<gene>
    <name evidence="1" type="ORF">UBRO_20217</name>
</gene>
<dbReference type="Proteomes" id="UP000179920">
    <property type="component" value="Chromosome I"/>
</dbReference>
<name>A0A1K0H4F2_9BASI</name>
<accession>A0A1K0H4F2</accession>
<organism evidence="1 2">
    <name type="scientific">Ustilago bromivora</name>
    <dbReference type="NCBI Taxonomy" id="307758"/>
    <lineage>
        <taxon>Eukaryota</taxon>
        <taxon>Fungi</taxon>
        <taxon>Dikarya</taxon>
        <taxon>Basidiomycota</taxon>
        <taxon>Ustilaginomycotina</taxon>
        <taxon>Ustilaginomycetes</taxon>
        <taxon>Ustilaginales</taxon>
        <taxon>Ustilaginaceae</taxon>
        <taxon>Ustilago</taxon>
    </lineage>
</organism>
<sequence length="213" mass="23019">MTTTTDDSLDISAHTPDIYTSCPNRASGSATGKKNFTWSSADVLHLVTIIYDSASVKPNHIKAKLRWLQETYYKEKKKLSLTGAGMLLEDMDASNLSYTSCLALSTKYAWFEKMHEMMNGRSSADPTTLIMTPSLNFTSNDKADMPLYSSDDIPMDLSGSKPYDHSAHGHGLPPILNLMDPTNPPAAIASTSGASIAGAGDDDIFTTPFPSQA</sequence>
<protein>
    <submittedName>
        <fullName evidence="1">Uncharacterized protein</fullName>
    </submittedName>
</protein>
<evidence type="ECO:0000313" key="1">
    <source>
        <dbReference type="EMBL" id="SAM59830.1"/>
    </source>
</evidence>
<evidence type="ECO:0000313" key="2">
    <source>
        <dbReference type="Proteomes" id="UP000179920"/>
    </source>
</evidence>
<dbReference type="AlphaFoldDB" id="A0A1K0H4F2"/>
<reference evidence="2" key="1">
    <citation type="submission" date="2016-04" db="EMBL/GenBank/DDBJ databases">
        <authorList>
            <person name="Guldener U."/>
            <person name="Guldener U."/>
        </authorList>
    </citation>
    <scope>NUCLEOTIDE SEQUENCE [LARGE SCALE GENOMIC DNA]</scope>
    <source>
        <strain evidence="2">UB2112</strain>
    </source>
</reference>
<dbReference type="OrthoDB" id="3211402at2759"/>
<proteinExistence type="predicted"/>